<dbReference type="PANTHER" id="PTHR20854:SF4">
    <property type="entry name" value="INOSITOL-1-MONOPHOSPHATASE-RELATED"/>
    <property type="match status" value="1"/>
</dbReference>
<evidence type="ECO:0000256" key="5">
    <source>
        <dbReference type="PIRSR" id="PIRSR600760-2"/>
    </source>
</evidence>
<gene>
    <name evidence="6" type="ORF">DS745_18920</name>
</gene>
<dbReference type="PRINTS" id="PR01959">
    <property type="entry name" value="SBIMPHPHTASE"/>
</dbReference>
<feature type="binding site" evidence="5">
    <location>
        <position position="91"/>
    </location>
    <ligand>
        <name>Mg(2+)</name>
        <dbReference type="ChEBI" id="CHEBI:18420"/>
        <label>1</label>
        <note>catalytic</note>
    </ligand>
</feature>
<feature type="binding site" evidence="5">
    <location>
        <position position="216"/>
    </location>
    <ligand>
        <name>Mg(2+)</name>
        <dbReference type="ChEBI" id="CHEBI:18420"/>
        <label>1</label>
        <note>catalytic</note>
    </ligand>
</feature>
<dbReference type="FunFam" id="3.30.540.10:FF:000003">
    <property type="entry name" value="Inositol-1-monophosphatase"/>
    <property type="match status" value="1"/>
</dbReference>
<dbReference type="AlphaFoldDB" id="A0A4Q0VQD5"/>
<comment type="cofactor">
    <cofactor evidence="1 5">
        <name>Mg(2+)</name>
        <dbReference type="ChEBI" id="CHEBI:18420"/>
    </cofactor>
</comment>
<dbReference type="GO" id="GO:0008934">
    <property type="term" value="F:inositol monophosphate 1-phosphatase activity"/>
    <property type="evidence" value="ECO:0007669"/>
    <property type="project" value="InterPro"/>
</dbReference>
<keyword evidence="2 5" id="KW-0479">Metal-binding</keyword>
<dbReference type="GO" id="GO:0007165">
    <property type="term" value="P:signal transduction"/>
    <property type="evidence" value="ECO:0007669"/>
    <property type="project" value="TreeGrafter"/>
</dbReference>
<dbReference type="GO" id="GO:0046872">
    <property type="term" value="F:metal ion binding"/>
    <property type="evidence" value="ECO:0007669"/>
    <property type="project" value="UniProtKB-KW"/>
</dbReference>
<accession>A0A4Q0VQD5</accession>
<dbReference type="OrthoDB" id="9772456at2"/>
<dbReference type="RefSeq" id="WP_129079756.1">
    <property type="nucleotide sequence ID" value="NZ_QOUX01000046.1"/>
</dbReference>
<sequence>MLNYEMIFENAKNWTKEAGENLRESLKQAIEVEFKTSASDLVTKKDREIEQLFAQKINEIYPSHMILGEEGTVASQDYVFAESEVWVIDPIDGTTNFVNQKMNFAISVAFYDKGQPVIGIIYDPIKDELFSALKGHGAYLNDERIESLKACKLQEALISVNSLWTIPNEKIEEKKLFPIVENARGIRYIGSAALEIAWIAVGRLDAYIDFRLSPWDIGAGIVILRELGGEATTLEGHEIDMTNTSTTLFSRPGLSAEIRSYLA</sequence>
<dbReference type="InterPro" id="IPR000760">
    <property type="entry name" value="Inositol_monophosphatase-like"/>
</dbReference>
<evidence type="ECO:0000313" key="6">
    <source>
        <dbReference type="EMBL" id="RXI98399.1"/>
    </source>
</evidence>
<evidence type="ECO:0000256" key="4">
    <source>
        <dbReference type="ARBA" id="ARBA00022842"/>
    </source>
</evidence>
<dbReference type="Gene3D" id="3.40.190.80">
    <property type="match status" value="1"/>
</dbReference>
<dbReference type="GO" id="GO:0006020">
    <property type="term" value="P:inositol metabolic process"/>
    <property type="evidence" value="ECO:0007669"/>
    <property type="project" value="TreeGrafter"/>
</dbReference>
<name>A0A4Q0VQD5_9BACI</name>
<feature type="binding site" evidence="5">
    <location>
        <position position="89"/>
    </location>
    <ligand>
        <name>Mg(2+)</name>
        <dbReference type="ChEBI" id="CHEBI:18420"/>
        <label>1</label>
        <note>catalytic</note>
    </ligand>
</feature>
<evidence type="ECO:0000256" key="2">
    <source>
        <dbReference type="ARBA" id="ARBA00022723"/>
    </source>
</evidence>
<keyword evidence="7" id="KW-1185">Reference proteome</keyword>
<dbReference type="CDD" id="cd01637">
    <property type="entry name" value="IMPase_like"/>
    <property type="match status" value="1"/>
</dbReference>
<dbReference type="InterPro" id="IPR020583">
    <property type="entry name" value="Inositol_monoP_metal-BS"/>
</dbReference>
<dbReference type="PANTHER" id="PTHR20854">
    <property type="entry name" value="INOSITOL MONOPHOSPHATASE"/>
    <property type="match status" value="1"/>
</dbReference>
<evidence type="ECO:0000256" key="1">
    <source>
        <dbReference type="ARBA" id="ARBA00001946"/>
    </source>
</evidence>
<feature type="binding site" evidence="5">
    <location>
        <position position="69"/>
    </location>
    <ligand>
        <name>Mg(2+)</name>
        <dbReference type="ChEBI" id="CHEBI:18420"/>
        <label>1</label>
        <note>catalytic</note>
    </ligand>
</feature>
<dbReference type="PRINTS" id="PR00377">
    <property type="entry name" value="IMPHPHTASES"/>
</dbReference>
<dbReference type="Pfam" id="PF00459">
    <property type="entry name" value="Inositol_P"/>
    <property type="match status" value="1"/>
</dbReference>
<reference evidence="6 7" key="1">
    <citation type="journal article" date="2019" name="Int. J. Syst. Evol. Microbiol.">
        <title>Anaerobacillus alkaliphilus sp. nov., a novel alkaliphilic and moderately halophilic bacterium.</title>
        <authorList>
            <person name="Borsodi A.K."/>
            <person name="Aszalos J.M."/>
            <person name="Bihari P."/>
            <person name="Nagy I."/>
            <person name="Schumann P."/>
            <person name="Sproer C."/>
            <person name="Kovacs A.L."/>
            <person name="Boka K."/>
            <person name="Dobosy P."/>
            <person name="Ovari M."/>
            <person name="Szili-Kovacs T."/>
            <person name="Toth E."/>
        </authorList>
    </citation>
    <scope>NUCLEOTIDE SEQUENCE [LARGE SCALE GENOMIC DNA]</scope>
    <source>
        <strain evidence="6 7">B16-10</strain>
    </source>
</reference>
<dbReference type="InterPro" id="IPR022337">
    <property type="entry name" value="Inositol_monophosphatase_SuhB"/>
</dbReference>
<comment type="caution">
    <text evidence="6">The sequence shown here is derived from an EMBL/GenBank/DDBJ whole genome shotgun (WGS) entry which is preliminary data.</text>
</comment>
<dbReference type="Gene3D" id="3.30.540.10">
    <property type="entry name" value="Fructose-1,6-Bisphosphatase, subunit A, domain 1"/>
    <property type="match status" value="1"/>
</dbReference>
<dbReference type="EMBL" id="QOUX01000046">
    <property type="protein sequence ID" value="RXI98399.1"/>
    <property type="molecule type" value="Genomic_DNA"/>
</dbReference>
<proteinExistence type="predicted"/>
<dbReference type="Proteomes" id="UP000290649">
    <property type="component" value="Unassembled WGS sequence"/>
</dbReference>
<organism evidence="6 7">
    <name type="scientific">Anaerobacillus alkaliphilus</name>
    <dbReference type="NCBI Taxonomy" id="1548597"/>
    <lineage>
        <taxon>Bacteria</taxon>
        <taxon>Bacillati</taxon>
        <taxon>Bacillota</taxon>
        <taxon>Bacilli</taxon>
        <taxon>Bacillales</taxon>
        <taxon>Bacillaceae</taxon>
        <taxon>Anaerobacillus</taxon>
    </lineage>
</organism>
<evidence type="ECO:0000256" key="3">
    <source>
        <dbReference type="ARBA" id="ARBA00022801"/>
    </source>
</evidence>
<protein>
    <submittedName>
        <fullName evidence="6">Inositol monophosphatase family protein</fullName>
    </submittedName>
</protein>
<keyword evidence="3" id="KW-0378">Hydrolase</keyword>
<feature type="binding site" evidence="5">
    <location>
        <position position="92"/>
    </location>
    <ligand>
        <name>Mg(2+)</name>
        <dbReference type="ChEBI" id="CHEBI:18420"/>
        <label>1</label>
        <note>catalytic</note>
    </ligand>
</feature>
<dbReference type="PROSITE" id="PS00629">
    <property type="entry name" value="IMP_1"/>
    <property type="match status" value="1"/>
</dbReference>
<evidence type="ECO:0000313" key="7">
    <source>
        <dbReference type="Proteomes" id="UP000290649"/>
    </source>
</evidence>
<dbReference type="SUPFAM" id="SSF56655">
    <property type="entry name" value="Carbohydrate phosphatase"/>
    <property type="match status" value="1"/>
</dbReference>
<keyword evidence="4 5" id="KW-0460">Magnesium</keyword>